<evidence type="ECO:0000313" key="2">
    <source>
        <dbReference type="Proteomes" id="UP001206925"/>
    </source>
</evidence>
<dbReference type="AlphaFoldDB" id="A0AAD5G9J9"/>
<reference evidence="1" key="1">
    <citation type="submission" date="2022-06" db="EMBL/GenBank/DDBJ databases">
        <title>Uncovering the hologenomic basis of an extraordinary plant invasion.</title>
        <authorList>
            <person name="Bieker V.C."/>
            <person name="Martin M.D."/>
            <person name="Gilbert T."/>
            <person name="Hodgins K."/>
            <person name="Battlay P."/>
            <person name="Petersen B."/>
            <person name="Wilson J."/>
        </authorList>
    </citation>
    <scope>NUCLEOTIDE SEQUENCE</scope>
    <source>
        <strain evidence="1">AA19_3_7</strain>
        <tissue evidence="1">Leaf</tissue>
    </source>
</reference>
<name>A0AAD5G9J9_AMBAR</name>
<keyword evidence="2" id="KW-1185">Reference proteome</keyword>
<gene>
    <name evidence="1" type="ORF">M8C21_031101</name>
</gene>
<evidence type="ECO:0000313" key="1">
    <source>
        <dbReference type="EMBL" id="KAI7734320.1"/>
    </source>
</evidence>
<sequence length="80" mass="8683">MSISSIFPLLILKLIKEIASFKEHLSCPLFQVLKVGKSTLANLIHVANLNGDDDDGFVRRRGWPPAGYSIVAMAMVVGDG</sequence>
<organism evidence="1 2">
    <name type="scientific">Ambrosia artemisiifolia</name>
    <name type="common">Common ragweed</name>
    <dbReference type="NCBI Taxonomy" id="4212"/>
    <lineage>
        <taxon>Eukaryota</taxon>
        <taxon>Viridiplantae</taxon>
        <taxon>Streptophyta</taxon>
        <taxon>Embryophyta</taxon>
        <taxon>Tracheophyta</taxon>
        <taxon>Spermatophyta</taxon>
        <taxon>Magnoliopsida</taxon>
        <taxon>eudicotyledons</taxon>
        <taxon>Gunneridae</taxon>
        <taxon>Pentapetalae</taxon>
        <taxon>asterids</taxon>
        <taxon>campanulids</taxon>
        <taxon>Asterales</taxon>
        <taxon>Asteraceae</taxon>
        <taxon>Asteroideae</taxon>
        <taxon>Heliantheae alliance</taxon>
        <taxon>Heliantheae</taxon>
        <taxon>Ambrosia</taxon>
    </lineage>
</organism>
<protein>
    <submittedName>
        <fullName evidence="1">Uncharacterized protein</fullName>
    </submittedName>
</protein>
<dbReference type="Proteomes" id="UP001206925">
    <property type="component" value="Unassembled WGS sequence"/>
</dbReference>
<proteinExistence type="predicted"/>
<dbReference type="EMBL" id="JAMZMK010009761">
    <property type="protein sequence ID" value="KAI7734320.1"/>
    <property type="molecule type" value="Genomic_DNA"/>
</dbReference>
<comment type="caution">
    <text evidence="1">The sequence shown here is derived from an EMBL/GenBank/DDBJ whole genome shotgun (WGS) entry which is preliminary data.</text>
</comment>
<accession>A0AAD5G9J9</accession>